<reference evidence="3" key="1">
    <citation type="submission" date="2017-09" db="EMBL/GenBank/DDBJ databases">
        <authorList>
            <person name="Varghese N."/>
            <person name="Submissions S."/>
        </authorList>
    </citation>
    <scope>NUCLEOTIDE SEQUENCE [LARGE SCALE GENOMIC DNA]</scope>
    <source>
        <strain evidence="3">DSM 15103</strain>
    </source>
</reference>
<keyword evidence="3" id="KW-1185">Reference proteome</keyword>
<dbReference type="OrthoDB" id="15333at2"/>
<dbReference type="AlphaFoldDB" id="A0A285NJV2"/>
<protein>
    <submittedName>
        <fullName evidence="2">Chemotaxis protein CheZ</fullName>
    </submittedName>
</protein>
<proteinExistence type="predicted"/>
<accession>A0A285NJV2</accession>
<dbReference type="Proteomes" id="UP000219036">
    <property type="component" value="Unassembled WGS sequence"/>
</dbReference>
<evidence type="ECO:0000313" key="2">
    <source>
        <dbReference type="EMBL" id="SNZ08156.1"/>
    </source>
</evidence>
<dbReference type="Gene3D" id="1.10.287.500">
    <property type="entry name" value="Helix hairpin bin"/>
    <property type="match status" value="1"/>
</dbReference>
<feature type="coiled-coil region" evidence="1">
    <location>
        <begin position="137"/>
        <end position="171"/>
    </location>
</feature>
<dbReference type="EMBL" id="OBEI01000004">
    <property type="protein sequence ID" value="SNZ08156.1"/>
    <property type="molecule type" value="Genomic_DNA"/>
</dbReference>
<evidence type="ECO:0000313" key="3">
    <source>
        <dbReference type="Proteomes" id="UP000219036"/>
    </source>
</evidence>
<sequence length="174" mass="20255">MTESLFQEVKKLLEIVEKYKKDVESLGSKREGLKSVNTHLELAIKESEEATKKIIDNILESTKVIQNLIKRIEDIDNPDLKSSIKSDMEKVLGILTESLTLLEFQDILSQRLLKISNFITDFEKEVLKILLLFGISEEKSQEKKEELKEKLEELEWKKEVSQEDVDDILRQFGM</sequence>
<evidence type="ECO:0000256" key="1">
    <source>
        <dbReference type="SAM" id="Coils"/>
    </source>
</evidence>
<name>A0A285NJV2_9AQUI</name>
<dbReference type="SUPFAM" id="SSF75708">
    <property type="entry name" value="Chemotaxis phosphatase CheZ"/>
    <property type="match status" value="1"/>
</dbReference>
<dbReference type="RefSeq" id="WP_097000361.1">
    <property type="nucleotide sequence ID" value="NZ_OBEI01000004.1"/>
</dbReference>
<gene>
    <name evidence="2" type="ORF">SAMN06265182_1187</name>
</gene>
<keyword evidence="1" id="KW-0175">Coiled coil</keyword>
<organism evidence="2 3">
    <name type="scientific">Persephonella hydrogeniphila</name>
    <dbReference type="NCBI Taxonomy" id="198703"/>
    <lineage>
        <taxon>Bacteria</taxon>
        <taxon>Pseudomonadati</taxon>
        <taxon>Aquificota</taxon>
        <taxon>Aquificia</taxon>
        <taxon>Aquificales</taxon>
        <taxon>Hydrogenothermaceae</taxon>
        <taxon>Persephonella</taxon>
    </lineage>
</organism>